<organism evidence="2 3">
    <name type="scientific">Alienimonas chondri</name>
    <dbReference type="NCBI Taxonomy" id="2681879"/>
    <lineage>
        <taxon>Bacteria</taxon>
        <taxon>Pseudomonadati</taxon>
        <taxon>Planctomycetota</taxon>
        <taxon>Planctomycetia</taxon>
        <taxon>Planctomycetales</taxon>
        <taxon>Planctomycetaceae</taxon>
        <taxon>Alienimonas</taxon>
    </lineage>
</organism>
<accession>A0ABX1VCE4</accession>
<evidence type="ECO:0000256" key="1">
    <source>
        <dbReference type="SAM" id="MobiDB-lite"/>
    </source>
</evidence>
<dbReference type="EMBL" id="WTPX01000049">
    <property type="protein sequence ID" value="NNJ25765.1"/>
    <property type="molecule type" value="Genomic_DNA"/>
</dbReference>
<name>A0ABX1VCE4_9PLAN</name>
<keyword evidence="3" id="KW-1185">Reference proteome</keyword>
<evidence type="ECO:0000313" key="2">
    <source>
        <dbReference type="EMBL" id="NNJ25765.1"/>
    </source>
</evidence>
<reference evidence="2 3" key="1">
    <citation type="journal article" date="2020" name="Syst. Appl. Microbiol.">
        <title>Alienimonas chondri sp. nov., a novel planctomycete isolated from the biofilm of the red alga Chondrus crispus.</title>
        <authorList>
            <person name="Vitorino I."/>
            <person name="Albuquerque L."/>
            <person name="Wiegand S."/>
            <person name="Kallscheuer N."/>
            <person name="da Costa M.S."/>
            <person name="Lobo-da-Cunha A."/>
            <person name="Jogler C."/>
            <person name="Lage O.M."/>
        </authorList>
    </citation>
    <scope>NUCLEOTIDE SEQUENCE [LARGE SCALE GENOMIC DNA]</scope>
    <source>
        <strain evidence="2 3">LzC2</strain>
    </source>
</reference>
<protein>
    <submittedName>
        <fullName evidence="2">Uncharacterized protein</fullName>
    </submittedName>
</protein>
<proteinExistence type="predicted"/>
<comment type="caution">
    <text evidence="2">The sequence shown here is derived from an EMBL/GenBank/DDBJ whole genome shotgun (WGS) entry which is preliminary data.</text>
</comment>
<feature type="region of interest" description="Disordered" evidence="1">
    <location>
        <begin position="1"/>
        <end position="21"/>
    </location>
</feature>
<dbReference type="Proteomes" id="UP000609651">
    <property type="component" value="Unassembled WGS sequence"/>
</dbReference>
<sequence length="119" mass="13437">MARIWTEPRPPSPNEPSASEPVTIHVRVCGFTFQFGTAAQLDRTLAFYREKIRPSSRLPADYRMPGGWSIPIAHDEQRWFERLPPRLLTNEHRPKVVAALEHATAVARGEARPSRTPGA</sequence>
<dbReference type="RefSeq" id="WP_171186104.1">
    <property type="nucleotide sequence ID" value="NZ_WTPX01000049.1"/>
</dbReference>
<evidence type="ECO:0000313" key="3">
    <source>
        <dbReference type="Proteomes" id="UP000609651"/>
    </source>
</evidence>
<gene>
    <name evidence="2" type="ORF">LzC2_18390</name>
</gene>